<gene>
    <name evidence="2" type="ORF">I602_334</name>
    <name evidence="3" type="ORF">SAMN05444353_1450</name>
</gene>
<evidence type="ECO:0000259" key="1">
    <source>
        <dbReference type="Pfam" id="PF13380"/>
    </source>
</evidence>
<dbReference type="Proteomes" id="UP000037716">
    <property type="component" value="Unassembled WGS sequence"/>
</dbReference>
<keyword evidence="5" id="KW-1185">Reference proteome</keyword>
<evidence type="ECO:0000313" key="2">
    <source>
        <dbReference type="EMBL" id="KOY50774.1"/>
    </source>
</evidence>
<protein>
    <recommendedName>
        <fullName evidence="1">CoA-binding domain-containing protein</fullName>
    </recommendedName>
</protein>
<dbReference type="SUPFAM" id="SSF51735">
    <property type="entry name" value="NAD(P)-binding Rossmann-fold domains"/>
    <property type="match status" value="1"/>
</dbReference>
<evidence type="ECO:0000313" key="4">
    <source>
        <dbReference type="Proteomes" id="UP000037716"/>
    </source>
</evidence>
<dbReference type="Pfam" id="PF13380">
    <property type="entry name" value="CoA_binding_2"/>
    <property type="match status" value="1"/>
</dbReference>
<reference evidence="2 4" key="1">
    <citation type="submission" date="2015-07" db="EMBL/GenBank/DDBJ databases">
        <title>Genome of Polaribacter dokdonenesis DSW-5, isolated from seawater off Dokdo in Korea.</title>
        <authorList>
            <person name="Yoon K."/>
            <person name="Song J.Y."/>
            <person name="Kim J.F."/>
        </authorList>
    </citation>
    <scope>NUCLEOTIDE SEQUENCE [LARGE SCALE GENOMIC DNA]</scope>
    <source>
        <strain evidence="2 4">DSW-5</strain>
    </source>
</reference>
<dbReference type="EMBL" id="LGBR01000001">
    <property type="protein sequence ID" value="KOY50774.1"/>
    <property type="molecule type" value="Genomic_DNA"/>
</dbReference>
<dbReference type="AlphaFoldDB" id="A0A0N0UN68"/>
<dbReference type="InterPro" id="IPR036291">
    <property type="entry name" value="NAD(P)-bd_dom_sf"/>
</dbReference>
<evidence type="ECO:0000313" key="3">
    <source>
        <dbReference type="EMBL" id="SEE26392.1"/>
    </source>
</evidence>
<dbReference type="OrthoDB" id="708726at2"/>
<dbReference type="STRING" id="1300348.I602_334"/>
<dbReference type="InterPro" id="IPR003781">
    <property type="entry name" value="CoA-bd"/>
</dbReference>
<dbReference type="EMBL" id="FNUE01000001">
    <property type="protein sequence ID" value="SEE26392.1"/>
    <property type="molecule type" value="Genomic_DNA"/>
</dbReference>
<dbReference type="PATRIC" id="fig|1300348.6.peg.335"/>
<organism evidence="2 4">
    <name type="scientific">Polaribacter dokdonensis DSW-5</name>
    <dbReference type="NCBI Taxonomy" id="1300348"/>
    <lineage>
        <taxon>Bacteria</taxon>
        <taxon>Pseudomonadati</taxon>
        <taxon>Bacteroidota</taxon>
        <taxon>Flavobacteriia</taxon>
        <taxon>Flavobacteriales</taxon>
        <taxon>Flavobacteriaceae</taxon>
    </lineage>
</organism>
<comment type="caution">
    <text evidence="2">The sequence shown here is derived from an EMBL/GenBank/DDBJ whole genome shotgun (WGS) entry which is preliminary data.</text>
</comment>
<dbReference type="Proteomes" id="UP000183071">
    <property type="component" value="Unassembled WGS sequence"/>
</dbReference>
<reference evidence="3 5" key="2">
    <citation type="submission" date="2016-10" db="EMBL/GenBank/DDBJ databases">
        <authorList>
            <person name="Varghese N."/>
            <person name="Submissions S."/>
        </authorList>
    </citation>
    <scope>NUCLEOTIDE SEQUENCE [LARGE SCALE GENOMIC DNA]</scope>
    <source>
        <strain evidence="3 5">DSW-5</strain>
    </source>
</reference>
<proteinExistence type="predicted"/>
<dbReference type="RefSeq" id="WP_053973041.1">
    <property type="nucleotide sequence ID" value="NZ_FNUE01000001.1"/>
</dbReference>
<sequence>MKGKKTLVVGASLNPNRYSNIAIKRLTDKGVETAAIGLREGKVFNVVIDTERKDFEDINTVTLYLNPKRQEEYYNYIIGLKPERVIFNPGTENMEFVKLLKDNNIDSEIACTLVMLSTNQY</sequence>
<accession>A0A0N0UN68</accession>
<evidence type="ECO:0000313" key="5">
    <source>
        <dbReference type="Proteomes" id="UP000183071"/>
    </source>
</evidence>
<dbReference type="Gene3D" id="3.40.50.720">
    <property type="entry name" value="NAD(P)-binding Rossmann-like Domain"/>
    <property type="match status" value="1"/>
</dbReference>
<feature type="domain" description="CoA-binding" evidence="1">
    <location>
        <begin position="4"/>
        <end position="116"/>
    </location>
</feature>
<name>A0A0N0UN68_9FLAO</name>